<dbReference type="EMBL" id="JABCRI010000004">
    <property type="protein sequence ID" value="KAF8408425.1"/>
    <property type="molecule type" value="Genomic_DNA"/>
</dbReference>
<evidence type="ECO:0000313" key="2">
    <source>
        <dbReference type="Proteomes" id="UP000655225"/>
    </source>
</evidence>
<protein>
    <submittedName>
        <fullName evidence="1">Uncharacterized protein</fullName>
    </submittedName>
</protein>
<dbReference type="InterPro" id="IPR028015">
    <property type="entry name" value="CCDC84-like"/>
</dbReference>
<dbReference type="Proteomes" id="UP000655225">
    <property type="component" value="Unassembled WGS sequence"/>
</dbReference>
<dbReference type="PANTHER" id="PTHR31198">
    <property type="entry name" value="COILED-COIL DOMAIN-CONTAINING PROTEIN 84"/>
    <property type="match status" value="1"/>
</dbReference>
<dbReference type="Pfam" id="PF14968">
    <property type="entry name" value="CCDC84"/>
    <property type="match status" value="1"/>
</dbReference>
<keyword evidence="2" id="KW-1185">Reference proteome</keyword>
<sequence length="273" mass="30279">MDRVDSFLGFLRRISPRYQISHPEISDGAKAALLVCDATSLPGGTHDNMAFGGMHASDSTIKDLPAIILSQLHMSENHSLILACAQVSVDIITFTINVTQITHGYIMMLQNFNQISSLAPENPKGNVHSGASPPWFEANEENQLLNDQINTGLCMDGLVSPLDKSGKSRKLNPKRVGTAWAEKRKIELEMENRGEITNNCDADWLPNFGRVWQSGTRKESTEFETEKQKLLMVDGLLETPIKIQPYMSKRMRRDVSESDGVIGSHLEATKNVA</sequence>
<dbReference type="PANTHER" id="PTHR31198:SF1">
    <property type="entry name" value="CENTROSOMAL AT-AC SPLICING FACTOR"/>
    <property type="match status" value="1"/>
</dbReference>
<proteinExistence type="predicted"/>
<comment type="caution">
    <text evidence="1">The sequence shown here is derived from an EMBL/GenBank/DDBJ whole genome shotgun (WGS) entry which is preliminary data.</text>
</comment>
<accession>A0A834ZJ61</accession>
<organism evidence="1 2">
    <name type="scientific">Tetracentron sinense</name>
    <name type="common">Spur-leaf</name>
    <dbReference type="NCBI Taxonomy" id="13715"/>
    <lineage>
        <taxon>Eukaryota</taxon>
        <taxon>Viridiplantae</taxon>
        <taxon>Streptophyta</taxon>
        <taxon>Embryophyta</taxon>
        <taxon>Tracheophyta</taxon>
        <taxon>Spermatophyta</taxon>
        <taxon>Magnoliopsida</taxon>
        <taxon>Trochodendrales</taxon>
        <taxon>Trochodendraceae</taxon>
        <taxon>Tetracentron</taxon>
    </lineage>
</organism>
<dbReference type="OrthoDB" id="1892805at2759"/>
<name>A0A834ZJ61_TETSI</name>
<dbReference type="AlphaFoldDB" id="A0A834ZJ61"/>
<gene>
    <name evidence="1" type="ORF">HHK36_007577</name>
</gene>
<reference evidence="1 2" key="1">
    <citation type="submission" date="2020-04" db="EMBL/GenBank/DDBJ databases">
        <title>Plant Genome Project.</title>
        <authorList>
            <person name="Zhang R.-G."/>
        </authorList>
    </citation>
    <scope>NUCLEOTIDE SEQUENCE [LARGE SCALE GENOMIC DNA]</scope>
    <source>
        <strain evidence="1">YNK0</strain>
        <tissue evidence="1">Leaf</tissue>
    </source>
</reference>
<evidence type="ECO:0000313" key="1">
    <source>
        <dbReference type="EMBL" id="KAF8408425.1"/>
    </source>
</evidence>